<evidence type="ECO:0000313" key="2">
    <source>
        <dbReference type="EMBL" id="GJE99310.1"/>
    </source>
</evidence>
<dbReference type="Gene3D" id="3.40.50.720">
    <property type="entry name" value="NAD(P)-binding Rossmann-like Domain"/>
    <property type="match status" value="1"/>
</dbReference>
<dbReference type="PRINTS" id="PR00081">
    <property type="entry name" value="GDHRDH"/>
</dbReference>
<dbReference type="PANTHER" id="PTHR43157:SF31">
    <property type="entry name" value="PHOSPHATIDYLINOSITOL-GLYCAN BIOSYNTHESIS CLASS F PROTEIN"/>
    <property type="match status" value="1"/>
</dbReference>
<name>A0A9P3LLE3_9APHY</name>
<dbReference type="AlphaFoldDB" id="A0A9P3LLE3"/>
<evidence type="ECO:0000256" key="1">
    <source>
        <dbReference type="ARBA" id="ARBA00023002"/>
    </source>
</evidence>
<dbReference type="InterPro" id="IPR036291">
    <property type="entry name" value="NAD(P)-bd_dom_sf"/>
</dbReference>
<organism evidence="2 3">
    <name type="scientific">Phanerochaete sordida</name>
    <dbReference type="NCBI Taxonomy" id="48140"/>
    <lineage>
        <taxon>Eukaryota</taxon>
        <taxon>Fungi</taxon>
        <taxon>Dikarya</taxon>
        <taxon>Basidiomycota</taxon>
        <taxon>Agaricomycotina</taxon>
        <taxon>Agaricomycetes</taxon>
        <taxon>Polyporales</taxon>
        <taxon>Phanerochaetaceae</taxon>
        <taxon>Phanerochaete</taxon>
    </lineage>
</organism>
<dbReference type="Proteomes" id="UP000703269">
    <property type="component" value="Unassembled WGS sequence"/>
</dbReference>
<proteinExistence type="predicted"/>
<dbReference type="Pfam" id="PF00106">
    <property type="entry name" value="adh_short"/>
    <property type="match status" value="1"/>
</dbReference>
<sequence>MNYILTGLRENLRPPNPTFSVDHIPDLRGRVCVVTGGYTGIGKEISKALLEHSAKTYVAGRSPSKARAAIQSLKESTGREALFLEVDFSSLASVRRAAQELLACESDIHALYLNAAIMGVPIEQLTTEGYDLHFGTNVIGPWYFTKLLMPALLRGRASSPDQHARVITTSSAGAYMSSLHWDTFTDTPARRKLHPGILYFQSKLGATIVSHELARRYGEQGIVSIAANPGDIKSEIYRNRPAFAQWFTNLMLWPTPMGALCPLFAGTTAEALQYNGEYLAPWGRLARCRDEVYDSEVGRRLWDWLEGQVARHEMSDSESL</sequence>
<dbReference type="PANTHER" id="PTHR43157">
    <property type="entry name" value="PHOSPHATIDYLINOSITOL-GLYCAN BIOSYNTHESIS CLASS F PROTEIN-RELATED"/>
    <property type="match status" value="1"/>
</dbReference>
<dbReference type="EMBL" id="BPQB01000106">
    <property type="protein sequence ID" value="GJE99310.1"/>
    <property type="molecule type" value="Genomic_DNA"/>
</dbReference>
<dbReference type="GO" id="GO:0016491">
    <property type="term" value="F:oxidoreductase activity"/>
    <property type="evidence" value="ECO:0007669"/>
    <property type="project" value="UniProtKB-KW"/>
</dbReference>
<protein>
    <submittedName>
        <fullName evidence="2">NAD(P)-binding protein</fullName>
    </submittedName>
</protein>
<keyword evidence="1" id="KW-0560">Oxidoreductase</keyword>
<reference evidence="2 3" key="1">
    <citation type="submission" date="2021-08" db="EMBL/GenBank/DDBJ databases">
        <title>Draft Genome Sequence of Phanerochaete sordida strain YK-624.</title>
        <authorList>
            <person name="Mori T."/>
            <person name="Dohra H."/>
            <person name="Suzuki T."/>
            <person name="Kawagishi H."/>
            <person name="Hirai H."/>
        </authorList>
    </citation>
    <scope>NUCLEOTIDE SEQUENCE [LARGE SCALE GENOMIC DNA]</scope>
    <source>
        <strain evidence="2 3">YK-624</strain>
    </source>
</reference>
<accession>A0A9P3LLE3</accession>
<gene>
    <name evidence="2" type="ORF">PsYK624_155640</name>
</gene>
<dbReference type="InterPro" id="IPR002347">
    <property type="entry name" value="SDR_fam"/>
</dbReference>
<dbReference type="OrthoDB" id="191139at2759"/>
<dbReference type="SUPFAM" id="SSF51735">
    <property type="entry name" value="NAD(P)-binding Rossmann-fold domains"/>
    <property type="match status" value="1"/>
</dbReference>
<keyword evidence="3" id="KW-1185">Reference proteome</keyword>
<evidence type="ECO:0000313" key="3">
    <source>
        <dbReference type="Proteomes" id="UP000703269"/>
    </source>
</evidence>
<comment type="caution">
    <text evidence="2">The sequence shown here is derived from an EMBL/GenBank/DDBJ whole genome shotgun (WGS) entry which is preliminary data.</text>
</comment>